<dbReference type="AlphaFoldDB" id="A0A160VIF3"/>
<reference evidence="2" key="1">
    <citation type="submission" date="2015-10" db="EMBL/GenBank/DDBJ databases">
        <authorList>
            <person name="Gilbert D.G."/>
        </authorList>
    </citation>
    <scope>NUCLEOTIDE SEQUENCE</scope>
</reference>
<protein>
    <submittedName>
        <fullName evidence="2">Uncharacterized protein</fullName>
    </submittedName>
</protein>
<gene>
    <name evidence="2" type="ORF">MGWOODY_Mmi444</name>
</gene>
<dbReference type="EMBL" id="FAXC01000329">
    <property type="protein sequence ID" value="CUV09959.1"/>
    <property type="molecule type" value="Genomic_DNA"/>
</dbReference>
<evidence type="ECO:0000256" key="1">
    <source>
        <dbReference type="SAM" id="MobiDB-lite"/>
    </source>
</evidence>
<sequence length="180" mass="19484">METRSFAKDMTTVLKAAINALQDMDYTIDVLNSDVGLITASRTSQQQKTGLSVEENDTEGFSESEKACLALFGLVSLVIIMDMIFGGDDDSGNNSNGSSPIQLGGGDGKDGPTGPRIYRYKVTINLNDLDNENTKIRVSASGEIEQDGKILSTGGIHELEFFQQFFANVNKALFLEDQGQ</sequence>
<name>A0A160VIF3_9ZZZZ</name>
<organism evidence="2">
    <name type="scientific">hydrothermal vent metagenome</name>
    <dbReference type="NCBI Taxonomy" id="652676"/>
    <lineage>
        <taxon>unclassified sequences</taxon>
        <taxon>metagenomes</taxon>
        <taxon>ecological metagenomes</taxon>
    </lineage>
</organism>
<feature type="region of interest" description="Disordered" evidence="1">
    <location>
        <begin position="89"/>
        <end position="114"/>
    </location>
</feature>
<proteinExistence type="predicted"/>
<feature type="compositionally biased region" description="Low complexity" evidence="1">
    <location>
        <begin position="89"/>
        <end position="99"/>
    </location>
</feature>
<accession>A0A160VIF3</accession>
<evidence type="ECO:0000313" key="2">
    <source>
        <dbReference type="EMBL" id="CUV09959.1"/>
    </source>
</evidence>